<feature type="region of interest" description="Disordered" evidence="10">
    <location>
        <begin position="106"/>
        <end position="157"/>
    </location>
</feature>
<keyword evidence="13" id="KW-1185">Reference proteome</keyword>
<dbReference type="AlphaFoldDB" id="A0A917PPG0"/>
<keyword evidence="9" id="KW-0472">Membrane</keyword>
<dbReference type="Proteomes" id="UP000635983">
    <property type="component" value="Unassembled WGS sequence"/>
</dbReference>
<evidence type="ECO:0000259" key="11">
    <source>
        <dbReference type="PROSITE" id="PS52015"/>
    </source>
</evidence>
<comment type="caution">
    <text evidence="12">The sequence shown here is derived from an EMBL/GenBank/DDBJ whole genome shotgun (WGS) entry which is preliminary data.</text>
</comment>
<evidence type="ECO:0000256" key="4">
    <source>
        <dbReference type="ARBA" id="ARBA00022475"/>
    </source>
</evidence>
<dbReference type="InterPro" id="IPR051045">
    <property type="entry name" value="TonB-dependent_transducer"/>
</dbReference>
<comment type="subcellular location">
    <subcellularLocation>
        <location evidence="1">Cell inner membrane</location>
        <topology evidence="1">Single-pass membrane protein</topology>
        <orientation evidence="1">Periplasmic side</orientation>
    </subcellularLocation>
</comment>
<keyword evidence="3" id="KW-0813">Transport</keyword>
<reference evidence="12" key="1">
    <citation type="journal article" date="2014" name="Int. J. Syst. Evol. Microbiol.">
        <title>Complete genome sequence of Corynebacterium casei LMG S-19264T (=DSM 44701T), isolated from a smear-ripened cheese.</title>
        <authorList>
            <consortium name="US DOE Joint Genome Institute (JGI-PGF)"/>
            <person name="Walter F."/>
            <person name="Albersmeier A."/>
            <person name="Kalinowski J."/>
            <person name="Ruckert C."/>
        </authorList>
    </citation>
    <scope>NUCLEOTIDE SEQUENCE</scope>
    <source>
        <strain evidence="12">JCM 30078</strain>
    </source>
</reference>
<dbReference type="NCBIfam" id="TIGR01352">
    <property type="entry name" value="tonB_Cterm"/>
    <property type="match status" value="1"/>
</dbReference>
<evidence type="ECO:0000256" key="8">
    <source>
        <dbReference type="ARBA" id="ARBA00022989"/>
    </source>
</evidence>
<evidence type="ECO:0000256" key="10">
    <source>
        <dbReference type="SAM" id="MobiDB-lite"/>
    </source>
</evidence>
<feature type="domain" description="TonB C-terminal" evidence="11">
    <location>
        <begin position="177"/>
        <end position="267"/>
    </location>
</feature>
<keyword evidence="8" id="KW-1133">Transmembrane helix</keyword>
<dbReference type="GO" id="GO:0031992">
    <property type="term" value="F:energy transducer activity"/>
    <property type="evidence" value="ECO:0007669"/>
    <property type="project" value="TreeGrafter"/>
</dbReference>
<keyword evidence="5" id="KW-0997">Cell inner membrane</keyword>
<dbReference type="PANTHER" id="PTHR33446">
    <property type="entry name" value="PROTEIN TONB-RELATED"/>
    <property type="match status" value="1"/>
</dbReference>
<evidence type="ECO:0000256" key="1">
    <source>
        <dbReference type="ARBA" id="ARBA00004383"/>
    </source>
</evidence>
<accession>A0A917PPG0</accession>
<dbReference type="GO" id="GO:0015031">
    <property type="term" value="P:protein transport"/>
    <property type="evidence" value="ECO:0007669"/>
    <property type="project" value="UniProtKB-KW"/>
</dbReference>
<dbReference type="GO" id="GO:0055085">
    <property type="term" value="P:transmembrane transport"/>
    <property type="evidence" value="ECO:0007669"/>
    <property type="project" value="InterPro"/>
</dbReference>
<name>A0A917PPG0_9PSED</name>
<dbReference type="Gene3D" id="3.30.1150.10">
    <property type="match status" value="1"/>
</dbReference>
<organism evidence="12 13">
    <name type="scientific">Pseudomonas matsuisoli</name>
    <dbReference type="NCBI Taxonomy" id="1515666"/>
    <lineage>
        <taxon>Bacteria</taxon>
        <taxon>Pseudomonadati</taxon>
        <taxon>Pseudomonadota</taxon>
        <taxon>Gammaproteobacteria</taxon>
        <taxon>Pseudomonadales</taxon>
        <taxon>Pseudomonadaceae</taxon>
        <taxon>Pseudomonas</taxon>
    </lineage>
</organism>
<dbReference type="Pfam" id="PF03544">
    <property type="entry name" value="TonB_C"/>
    <property type="match status" value="1"/>
</dbReference>
<keyword evidence="7" id="KW-0653">Protein transport</keyword>
<keyword evidence="4" id="KW-1003">Cell membrane</keyword>
<feature type="compositionally biased region" description="Low complexity" evidence="10">
    <location>
        <begin position="146"/>
        <end position="157"/>
    </location>
</feature>
<evidence type="ECO:0000256" key="9">
    <source>
        <dbReference type="ARBA" id="ARBA00023136"/>
    </source>
</evidence>
<dbReference type="InterPro" id="IPR006260">
    <property type="entry name" value="TonB/TolA_C"/>
</dbReference>
<dbReference type="SUPFAM" id="SSF74653">
    <property type="entry name" value="TolA/TonB C-terminal domain"/>
    <property type="match status" value="1"/>
</dbReference>
<reference evidence="12" key="2">
    <citation type="submission" date="2020-09" db="EMBL/GenBank/DDBJ databases">
        <authorList>
            <person name="Sun Q."/>
            <person name="Ohkuma M."/>
        </authorList>
    </citation>
    <scope>NUCLEOTIDE SEQUENCE</scope>
    <source>
        <strain evidence="12">JCM 30078</strain>
    </source>
</reference>
<gene>
    <name evidence="12" type="ORF">GCM10009304_10570</name>
</gene>
<keyword evidence="6" id="KW-0812">Transmembrane</keyword>
<dbReference type="GO" id="GO:0098797">
    <property type="term" value="C:plasma membrane protein complex"/>
    <property type="evidence" value="ECO:0007669"/>
    <property type="project" value="TreeGrafter"/>
</dbReference>
<evidence type="ECO:0000256" key="7">
    <source>
        <dbReference type="ARBA" id="ARBA00022927"/>
    </source>
</evidence>
<dbReference type="PROSITE" id="PS52015">
    <property type="entry name" value="TONB_CTD"/>
    <property type="match status" value="1"/>
</dbReference>
<sequence length="267" mass="28979">MNCLTLGAPIPQSGSSTWRDHTFAGGLALALHAGLALVLLQLAQEAPMAPAVAAVIKTQLVTLPAPVPPPPPAIPDAPAPVQAAPEPIVERKSVERADLALKRVEEARREEQRRVKREQRLEAERQRREKAEQLQHELAAREAAQREAQIQQEQRAAQQAEAQRQAALAAARAEAEAASRQYLPIAKEAPDYPQKALDRGIEGECTVTYTVTASGRVENPVIAGNCHPLFVRPSIAAAKSFRYQPKVVNGQAVAVANVKNTFSYRIQ</sequence>
<protein>
    <recommendedName>
        <fullName evidence="11">TonB C-terminal domain-containing protein</fullName>
    </recommendedName>
</protein>
<dbReference type="EMBL" id="BMPO01000002">
    <property type="protein sequence ID" value="GGJ86437.1"/>
    <property type="molecule type" value="Genomic_DNA"/>
</dbReference>
<evidence type="ECO:0000256" key="2">
    <source>
        <dbReference type="ARBA" id="ARBA00006555"/>
    </source>
</evidence>
<evidence type="ECO:0000313" key="12">
    <source>
        <dbReference type="EMBL" id="GGJ86437.1"/>
    </source>
</evidence>
<comment type="similarity">
    <text evidence="2">Belongs to the TonB family.</text>
</comment>
<evidence type="ECO:0000313" key="13">
    <source>
        <dbReference type="Proteomes" id="UP000635983"/>
    </source>
</evidence>
<proteinExistence type="inferred from homology"/>
<dbReference type="RefSeq" id="WP_188982101.1">
    <property type="nucleotide sequence ID" value="NZ_BMPO01000002.1"/>
</dbReference>
<dbReference type="PANTHER" id="PTHR33446:SF2">
    <property type="entry name" value="PROTEIN TONB"/>
    <property type="match status" value="1"/>
</dbReference>
<evidence type="ECO:0000256" key="3">
    <source>
        <dbReference type="ARBA" id="ARBA00022448"/>
    </source>
</evidence>
<evidence type="ECO:0000256" key="5">
    <source>
        <dbReference type="ARBA" id="ARBA00022519"/>
    </source>
</evidence>
<feature type="compositionally biased region" description="Basic and acidic residues" evidence="10">
    <location>
        <begin position="106"/>
        <end position="145"/>
    </location>
</feature>
<evidence type="ECO:0000256" key="6">
    <source>
        <dbReference type="ARBA" id="ARBA00022692"/>
    </source>
</evidence>
<dbReference type="InterPro" id="IPR037682">
    <property type="entry name" value="TonB_C"/>
</dbReference>